<keyword evidence="3" id="KW-1185">Reference proteome</keyword>
<dbReference type="EMBL" id="CP023565">
    <property type="protein sequence ID" value="AWZ37938.1"/>
    <property type="molecule type" value="Genomic_DNA"/>
</dbReference>
<name>A0AAD0KX65_9LACO</name>
<evidence type="ECO:0000313" key="2">
    <source>
        <dbReference type="EMBL" id="AWZ41071.1"/>
    </source>
</evidence>
<sequence length="74" mass="7905">MNELTISVKSAEKTLKMLGATDVVIIASDGDDVSVKTPRDSHVTANLIMFALDGSSELTKEIVKNFLLMGGHLS</sequence>
<dbReference type="GeneID" id="48466066"/>
<reference evidence="3 4" key="1">
    <citation type="submission" date="2017-09" db="EMBL/GenBank/DDBJ databases">
        <title>Predominant Lactobacillus spp. isolated from feces of mice subjected to short-term calorie restriction.</title>
        <authorList>
            <person name="Zhang C."/>
            <person name="Zhao L."/>
            <person name="Pan F."/>
        </authorList>
    </citation>
    <scope>NUCLEOTIDE SEQUENCE [LARGE SCALE GENOMIC DNA]</scope>
    <source>
        <strain evidence="2 3">CR141</strain>
        <strain evidence="1 4">CR147</strain>
    </source>
</reference>
<gene>
    <name evidence="2" type="ORF">CPQ89_08595</name>
    <name evidence="1" type="ORF">CPS94_02870</name>
</gene>
<evidence type="ECO:0000313" key="3">
    <source>
        <dbReference type="Proteomes" id="UP000250143"/>
    </source>
</evidence>
<proteinExistence type="predicted"/>
<evidence type="ECO:0000313" key="1">
    <source>
        <dbReference type="EMBL" id="AWZ37938.1"/>
    </source>
</evidence>
<dbReference type="Proteomes" id="UP000250143">
    <property type="component" value="Chromosome"/>
</dbReference>
<dbReference type="KEGG" id="lmur:CPS94_02870"/>
<dbReference type="AlphaFoldDB" id="A0AAD0KX65"/>
<organism evidence="1 4">
    <name type="scientific">Ligilactobacillus murinus</name>
    <dbReference type="NCBI Taxonomy" id="1622"/>
    <lineage>
        <taxon>Bacteria</taxon>
        <taxon>Bacillati</taxon>
        <taxon>Bacillota</taxon>
        <taxon>Bacilli</taxon>
        <taxon>Lactobacillales</taxon>
        <taxon>Lactobacillaceae</taxon>
        <taxon>Ligilactobacillus</taxon>
    </lineage>
</organism>
<protein>
    <submittedName>
        <fullName evidence="1">Uncharacterized protein</fullName>
    </submittedName>
</protein>
<accession>A0AAD0KX65</accession>
<dbReference type="EMBL" id="CP023566">
    <property type="protein sequence ID" value="AWZ41071.1"/>
    <property type="molecule type" value="Genomic_DNA"/>
</dbReference>
<evidence type="ECO:0000313" key="4">
    <source>
        <dbReference type="Proteomes" id="UP000250153"/>
    </source>
</evidence>
<dbReference type="RefSeq" id="WP_112195236.1">
    <property type="nucleotide sequence ID" value="NZ_CP023565.1"/>
</dbReference>
<dbReference type="Proteomes" id="UP000250153">
    <property type="component" value="Chromosome"/>
</dbReference>